<feature type="region of interest" description="Disordered" evidence="1">
    <location>
        <begin position="75"/>
        <end position="102"/>
    </location>
</feature>
<name>A0A4U5M928_STECR</name>
<gene>
    <name evidence="3" type="ORF">L596_025849</name>
</gene>
<reference evidence="3 4" key="1">
    <citation type="journal article" date="2015" name="Genome Biol.">
        <title>Comparative genomics of Steinernema reveals deeply conserved gene regulatory networks.</title>
        <authorList>
            <person name="Dillman A.R."/>
            <person name="Macchietto M."/>
            <person name="Porter C.F."/>
            <person name="Rogers A."/>
            <person name="Williams B."/>
            <person name="Antoshechkin I."/>
            <person name="Lee M.M."/>
            <person name="Goodwin Z."/>
            <person name="Lu X."/>
            <person name="Lewis E.E."/>
            <person name="Goodrich-Blair H."/>
            <person name="Stock S.P."/>
            <person name="Adams B.J."/>
            <person name="Sternberg P.W."/>
            <person name="Mortazavi A."/>
        </authorList>
    </citation>
    <scope>NUCLEOTIDE SEQUENCE [LARGE SCALE GENOMIC DNA]</scope>
    <source>
        <strain evidence="3 4">ALL</strain>
    </source>
</reference>
<dbReference type="EMBL" id="AZBU02000009">
    <property type="protein sequence ID" value="TKR65444.1"/>
    <property type="molecule type" value="Genomic_DNA"/>
</dbReference>
<proteinExistence type="predicted"/>
<feature type="compositionally biased region" description="Low complexity" evidence="1">
    <location>
        <begin position="88"/>
        <end position="102"/>
    </location>
</feature>
<evidence type="ECO:0000313" key="4">
    <source>
        <dbReference type="Proteomes" id="UP000298663"/>
    </source>
</evidence>
<protein>
    <submittedName>
        <fullName evidence="3">Uncharacterized protein</fullName>
    </submittedName>
</protein>
<sequence>MEPTMKPENRELAIELIVGFVVLVIFLLCVSAGGVVYCFYLKHKDKKKTQIQQVTVQNPSEVSVQSVQQSAVSVKNSEKQSAASGKEAAPVPAVVAAPANQP</sequence>
<dbReference type="Proteomes" id="UP000298663">
    <property type="component" value="Unassembled WGS sequence"/>
</dbReference>
<keyword evidence="4" id="KW-1185">Reference proteome</keyword>
<feature type="transmembrane region" description="Helical" evidence="2">
    <location>
        <begin position="12"/>
        <end position="40"/>
    </location>
</feature>
<comment type="caution">
    <text evidence="3">The sequence shown here is derived from an EMBL/GenBank/DDBJ whole genome shotgun (WGS) entry which is preliminary data.</text>
</comment>
<keyword evidence="2" id="KW-1133">Transmembrane helix</keyword>
<evidence type="ECO:0000256" key="2">
    <source>
        <dbReference type="SAM" id="Phobius"/>
    </source>
</evidence>
<evidence type="ECO:0000256" key="1">
    <source>
        <dbReference type="SAM" id="MobiDB-lite"/>
    </source>
</evidence>
<dbReference type="AlphaFoldDB" id="A0A4U5M928"/>
<keyword evidence="2" id="KW-0472">Membrane</keyword>
<keyword evidence="2" id="KW-0812">Transmembrane</keyword>
<organism evidence="3 4">
    <name type="scientific">Steinernema carpocapsae</name>
    <name type="common">Entomopathogenic nematode</name>
    <dbReference type="NCBI Taxonomy" id="34508"/>
    <lineage>
        <taxon>Eukaryota</taxon>
        <taxon>Metazoa</taxon>
        <taxon>Ecdysozoa</taxon>
        <taxon>Nematoda</taxon>
        <taxon>Chromadorea</taxon>
        <taxon>Rhabditida</taxon>
        <taxon>Tylenchina</taxon>
        <taxon>Panagrolaimomorpha</taxon>
        <taxon>Strongyloidoidea</taxon>
        <taxon>Steinernematidae</taxon>
        <taxon>Steinernema</taxon>
    </lineage>
</organism>
<evidence type="ECO:0000313" key="3">
    <source>
        <dbReference type="EMBL" id="TKR65444.1"/>
    </source>
</evidence>
<reference evidence="3 4" key="2">
    <citation type="journal article" date="2019" name="G3 (Bethesda)">
        <title>Hybrid Assembly of the Genome of the Entomopathogenic Nematode Steinernema carpocapsae Identifies the X-Chromosome.</title>
        <authorList>
            <person name="Serra L."/>
            <person name="Macchietto M."/>
            <person name="Macias-Munoz A."/>
            <person name="McGill C.J."/>
            <person name="Rodriguez I.M."/>
            <person name="Rodriguez B."/>
            <person name="Murad R."/>
            <person name="Mortazavi A."/>
        </authorList>
    </citation>
    <scope>NUCLEOTIDE SEQUENCE [LARGE SCALE GENOMIC DNA]</scope>
    <source>
        <strain evidence="3 4">ALL</strain>
    </source>
</reference>
<accession>A0A4U5M928</accession>